<protein>
    <submittedName>
        <fullName evidence="6">Alpha-1,4-N-acetylglucosaminyltransferase EXTL3</fullName>
        <ecNumber evidence="6">2.4.1.223</ecNumber>
        <ecNumber evidence="6">2.4.1.224</ecNumber>
    </submittedName>
</protein>
<evidence type="ECO:0000259" key="5">
    <source>
        <dbReference type="Pfam" id="PF09258"/>
    </source>
</evidence>
<evidence type="ECO:0000256" key="2">
    <source>
        <dbReference type="ARBA" id="ARBA00022679"/>
    </source>
</evidence>
<evidence type="ECO:0000256" key="4">
    <source>
        <dbReference type="SAM" id="SignalP"/>
    </source>
</evidence>
<sequence length="324" mass="35989">MRQYCIILLILLAGSGANASAVYVNISALCDPSSLPDPISLPADRLTVVISAYHPSRATLLRRLTLAYSSIPFVASIVVLWSNPSTLPPDLRSTPKLTVLHLPSPSLNLRFLPLPTPILRSRFVAIADDDVAADPGTLSLALSLAARRPGSLHGFFARSHDLDLRSRSWIYSIHPDKYSIVLTKLMILHYEYLHKYTCWSRLSAARVVVDRERNCEDILMNFLAAMESGEGPVLVDGRVRDYGDPRNRGGGADGRLGSGDAEIERVALSARRAHRERRGWCITEFHRRLGVMPLRYSYGRVVAAIREQGLCRKGGKLVYCDQEE</sequence>
<gene>
    <name evidence="6" type="ORF">AXF42_Ash012724</name>
</gene>
<dbReference type="EC" id="2.4.1.223" evidence="6"/>
<feature type="chain" id="PRO_5014136079" evidence="4">
    <location>
        <begin position="20"/>
        <end position="324"/>
    </location>
</feature>
<dbReference type="AlphaFoldDB" id="A0A2I0AM32"/>
<organism evidence="6 7">
    <name type="scientific">Apostasia shenzhenica</name>
    <dbReference type="NCBI Taxonomy" id="1088818"/>
    <lineage>
        <taxon>Eukaryota</taxon>
        <taxon>Viridiplantae</taxon>
        <taxon>Streptophyta</taxon>
        <taxon>Embryophyta</taxon>
        <taxon>Tracheophyta</taxon>
        <taxon>Spermatophyta</taxon>
        <taxon>Magnoliopsida</taxon>
        <taxon>Liliopsida</taxon>
        <taxon>Asparagales</taxon>
        <taxon>Orchidaceae</taxon>
        <taxon>Apostasioideae</taxon>
        <taxon>Apostasia</taxon>
    </lineage>
</organism>
<keyword evidence="2 6" id="KW-0808">Transferase</keyword>
<keyword evidence="4" id="KW-0732">Signal</keyword>
<dbReference type="Pfam" id="PF09258">
    <property type="entry name" value="Glyco_transf_64"/>
    <property type="match status" value="1"/>
</dbReference>
<keyword evidence="6" id="KW-0328">Glycosyltransferase</keyword>
<dbReference type="Gene3D" id="3.90.550.10">
    <property type="entry name" value="Spore Coat Polysaccharide Biosynthesis Protein SpsA, Chain A"/>
    <property type="match status" value="1"/>
</dbReference>
<dbReference type="InterPro" id="IPR029044">
    <property type="entry name" value="Nucleotide-diphossugar_trans"/>
</dbReference>
<reference evidence="6 7" key="1">
    <citation type="journal article" date="2017" name="Nature">
        <title>The Apostasia genome and the evolution of orchids.</title>
        <authorList>
            <person name="Zhang G.Q."/>
            <person name="Liu K.W."/>
            <person name="Li Z."/>
            <person name="Lohaus R."/>
            <person name="Hsiao Y.Y."/>
            <person name="Niu S.C."/>
            <person name="Wang J.Y."/>
            <person name="Lin Y.C."/>
            <person name="Xu Q."/>
            <person name="Chen L.J."/>
            <person name="Yoshida K."/>
            <person name="Fujiwara S."/>
            <person name="Wang Z.W."/>
            <person name="Zhang Y.Q."/>
            <person name="Mitsuda N."/>
            <person name="Wang M."/>
            <person name="Liu G.H."/>
            <person name="Pecoraro L."/>
            <person name="Huang H.X."/>
            <person name="Xiao X.J."/>
            <person name="Lin M."/>
            <person name="Wu X.Y."/>
            <person name="Wu W.L."/>
            <person name="Chen Y.Y."/>
            <person name="Chang S.B."/>
            <person name="Sakamoto S."/>
            <person name="Ohme-Takagi M."/>
            <person name="Yagi M."/>
            <person name="Zeng S.J."/>
            <person name="Shen C.Y."/>
            <person name="Yeh C.M."/>
            <person name="Luo Y.B."/>
            <person name="Tsai W.C."/>
            <person name="Van de Peer Y."/>
            <person name="Liu Z.J."/>
        </authorList>
    </citation>
    <scope>NUCLEOTIDE SEQUENCE [LARGE SCALE GENOMIC DNA]</scope>
    <source>
        <strain evidence="7">cv. Shenzhen</strain>
        <tissue evidence="6">Stem</tissue>
    </source>
</reference>
<dbReference type="STRING" id="1088818.A0A2I0AM32"/>
<dbReference type="GO" id="GO:0050508">
    <property type="term" value="F:glucuronosyl-N-acetylglucosaminyl-proteoglycan 4-alpha-N-acetylglucosaminyltransferase activity"/>
    <property type="evidence" value="ECO:0007669"/>
    <property type="project" value="UniProtKB-EC"/>
</dbReference>
<dbReference type="Proteomes" id="UP000236161">
    <property type="component" value="Unassembled WGS sequence"/>
</dbReference>
<dbReference type="OrthoDB" id="5954868at2759"/>
<dbReference type="EMBL" id="KZ451970">
    <property type="protein sequence ID" value="PKA56594.1"/>
    <property type="molecule type" value="Genomic_DNA"/>
</dbReference>
<dbReference type="PANTHER" id="PTHR48409:SF1">
    <property type="entry name" value="GLYCOSYLTRANSFERASE FAMILY PROTEIN 64 C3"/>
    <property type="match status" value="1"/>
</dbReference>
<keyword evidence="7" id="KW-1185">Reference proteome</keyword>
<evidence type="ECO:0000313" key="7">
    <source>
        <dbReference type="Proteomes" id="UP000236161"/>
    </source>
</evidence>
<evidence type="ECO:0000256" key="1">
    <source>
        <dbReference type="ARBA" id="ARBA00008700"/>
    </source>
</evidence>
<comment type="similarity">
    <text evidence="1">Belongs to the glycosyltransferase 64 family.</text>
</comment>
<dbReference type="GO" id="GO:0001888">
    <property type="term" value="F:glucuronyl-galactosyl-proteoglycan 4-alpha-N-acetylglucosaminyltransferase activity"/>
    <property type="evidence" value="ECO:0007669"/>
    <property type="project" value="UniProtKB-EC"/>
</dbReference>
<dbReference type="EC" id="2.4.1.224" evidence="6"/>
<dbReference type="PANTHER" id="PTHR48409">
    <property type="entry name" value="GLYCOSYLTRANSFERASE FAMILY PROTEIN 64 C3"/>
    <property type="match status" value="1"/>
</dbReference>
<feature type="domain" description="Glycosyl transferase 64" evidence="5">
    <location>
        <begin position="46"/>
        <end position="301"/>
    </location>
</feature>
<dbReference type="GO" id="GO:0016020">
    <property type="term" value="C:membrane"/>
    <property type="evidence" value="ECO:0007669"/>
    <property type="project" value="InterPro"/>
</dbReference>
<name>A0A2I0AM32_9ASPA</name>
<keyword evidence="3" id="KW-1015">Disulfide bond</keyword>
<accession>A0A2I0AM32</accession>
<dbReference type="SUPFAM" id="SSF53448">
    <property type="entry name" value="Nucleotide-diphospho-sugar transferases"/>
    <property type="match status" value="1"/>
</dbReference>
<dbReference type="InterPro" id="IPR015338">
    <property type="entry name" value="GT64_dom"/>
</dbReference>
<evidence type="ECO:0000256" key="3">
    <source>
        <dbReference type="ARBA" id="ARBA00023157"/>
    </source>
</evidence>
<feature type="signal peptide" evidence="4">
    <location>
        <begin position="1"/>
        <end position="19"/>
    </location>
</feature>
<evidence type="ECO:0000313" key="6">
    <source>
        <dbReference type="EMBL" id="PKA56594.1"/>
    </source>
</evidence>
<dbReference type="InterPro" id="IPR053318">
    <property type="entry name" value="GT64"/>
</dbReference>
<proteinExistence type="inferred from homology"/>